<dbReference type="InterPro" id="IPR036388">
    <property type="entry name" value="WH-like_DNA-bd_sf"/>
</dbReference>
<name>A0A5N0V1Q9_9PSEU</name>
<keyword evidence="2" id="KW-1185">Reference proteome</keyword>
<dbReference type="Gene3D" id="1.10.10.10">
    <property type="entry name" value="Winged helix-like DNA-binding domain superfamily/Winged helix DNA-binding domain"/>
    <property type="match status" value="1"/>
</dbReference>
<reference evidence="1" key="1">
    <citation type="submission" date="2019-09" db="EMBL/GenBank/DDBJ databases">
        <authorList>
            <person name="Teo W.F.A."/>
            <person name="Duangmal K."/>
        </authorList>
    </citation>
    <scope>NUCLEOTIDE SEQUENCE [LARGE SCALE GENOMIC DNA]</scope>
    <source>
        <strain evidence="1">K81G1</strain>
    </source>
</reference>
<evidence type="ECO:0000313" key="1">
    <source>
        <dbReference type="EMBL" id="KAA9158733.1"/>
    </source>
</evidence>
<dbReference type="Proteomes" id="UP000319769">
    <property type="component" value="Unassembled WGS sequence"/>
</dbReference>
<evidence type="ECO:0000313" key="2">
    <source>
        <dbReference type="Proteomes" id="UP000319769"/>
    </source>
</evidence>
<gene>
    <name evidence="1" type="ORF">FPZ12_021980</name>
</gene>
<protein>
    <submittedName>
        <fullName evidence="1">Uncharacterized protein</fullName>
    </submittedName>
</protein>
<dbReference type="RefSeq" id="WP_144750990.1">
    <property type="nucleotide sequence ID" value="NZ_VMNW02000033.1"/>
</dbReference>
<accession>A0A5N0V1Q9</accession>
<sequence>MPQNAMDNPLVLPMLGLLAESPRQQYALFAELRDRYAFLRVKTSTVYTLVGSLERNGLAALDGEQEVSLTREGIAELRRRVEAHLREADPNADPKFAIALAYLGILPPGDAAALLRERAQALKADARAADEVLRESGVAELHMIEGHFLASRLRHDATWLNRLAGRIESGDLAWP</sequence>
<comment type="caution">
    <text evidence="1">The sequence shown here is derived from an EMBL/GenBank/DDBJ whole genome shotgun (WGS) entry which is preliminary data.</text>
</comment>
<dbReference type="SUPFAM" id="SSF46785">
    <property type="entry name" value="Winged helix' DNA-binding domain"/>
    <property type="match status" value="1"/>
</dbReference>
<organism evidence="1 2">
    <name type="scientific">Amycolatopsis acidicola</name>
    <dbReference type="NCBI Taxonomy" id="2596893"/>
    <lineage>
        <taxon>Bacteria</taxon>
        <taxon>Bacillati</taxon>
        <taxon>Actinomycetota</taxon>
        <taxon>Actinomycetes</taxon>
        <taxon>Pseudonocardiales</taxon>
        <taxon>Pseudonocardiaceae</taxon>
        <taxon>Amycolatopsis</taxon>
    </lineage>
</organism>
<dbReference type="InterPro" id="IPR036390">
    <property type="entry name" value="WH_DNA-bd_sf"/>
</dbReference>
<dbReference type="AlphaFoldDB" id="A0A5N0V1Q9"/>
<dbReference type="OrthoDB" id="8443918at2"/>
<dbReference type="EMBL" id="VMNW02000033">
    <property type="protein sequence ID" value="KAA9158733.1"/>
    <property type="molecule type" value="Genomic_DNA"/>
</dbReference>
<proteinExistence type="predicted"/>